<evidence type="ECO:0000259" key="5">
    <source>
        <dbReference type="Pfam" id="PF03446"/>
    </source>
</evidence>
<keyword evidence="8" id="KW-1185">Reference proteome</keyword>
<comment type="similarity">
    <text evidence="1">Belongs to the HIBADH-related family.</text>
</comment>
<feature type="domain" description="3-hydroxyisobutyrate dehydrogenase-like NAD-binding" evidence="6">
    <location>
        <begin position="167"/>
        <end position="285"/>
    </location>
</feature>
<organism evidence="7 8">
    <name type="scientific">Pelosinus propionicus DSM 13327</name>
    <dbReference type="NCBI Taxonomy" id="1123291"/>
    <lineage>
        <taxon>Bacteria</taxon>
        <taxon>Bacillati</taxon>
        <taxon>Bacillota</taxon>
        <taxon>Negativicutes</taxon>
        <taxon>Selenomonadales</taxon>
        <taxon>Sporomusaceae</taxon>
        <taxon>Pelosinus</taxon>
    </lineage>
</organism>
<dbReference type="InterPro" id="IPR036291">
    <property type="entry name" value="NAD(P)-bd_dom_sf"/>
</dbReference>
<name>A0A1I4Q0C1_9FIRM</name>
<evidence type="ECO:0000313" key="7">
    <source>
        <dbReference type="EMBL" id="SFM33509.1"/>
    </source>
</evidence>
<dbReference type="Proteomes" id="UP000199520">
    <property type="component" value="Unassembled WGS sequence"/>
</dbReference>
<proteinExistence type="inferred from homology"/>
<dbReference type="InterPro" id="IPR008927">
    <property type="entry name" value="6-PGluconate_DH-like_C_sf"/>
</dbReference>
<dbReference type="Pfam" id="PF03446">
    <property type="entry name" value="NAD_binding_2"/>
    <property type="match status" value="1"/>
</dbReference>
<dbReference type="PANTHER" id="PTHR22981">
    <property type="entry name" value="3-HYDROXYISOBUTYRATE DEHYDROGENASE-RELATED"/>
    <property type="match status" value="1"/>
</dbReference>
<dbReference type="RefSeq" id="WP_090944171.1">
    <property type="nucleotide sequence ID" value="NZ_FOTS01000079.1"/>
</dbReference>
<dbReference type="Pfam" id="PF14833">
    <property type="entry name" value="NAD_binding_11"/>
    <property type="match status" value="1"/>
</dbReference>
<gene>
    <name evidence="7" type="ORF">SAMN04490355_107912</name>
</gene>
<evidence type="ECO:0000313" key="8">
    <source>
        <dbReference type="Proteomes" id="UP000199520"/>
    </source>
</evidence>
<dbReference type="Gene3D" id="1.10.1040.10">
    <property type="entry name" value="N-(1-d-carboxylethyl)-l-norvaline Dehydrogenase, domain 2"/>
    <property type="match status" value="1"/>
</dbReference>
<feature type="domain" description="6-phosphogluconate dehydrogenase NADP-binding" evidence="5">
    <location>
        <begin position="2"/>
        <end position="162"/>
    </location>
</feature>
<dbReference type="GO" id="GO:0051287">
    <property type="term" value="F:NAD binding"/>
    <property type="evidence" value="ECO:0007669"/>
    <property type="project" value="InterPro"/>
</dbReference>
<dbReference type="InterPro" id="IPR013328">
    <property type="entry name" value="6PGD_dom2"/>
</dbReference>
<dbReference type="InterPro" id="IPR006115">
    <property type="entry name" value="6PGDH_NADP-bd"/>
</dbReference>
<evidence type="ECO:0000259" key="6">
    <source>
        <dbReference type="Pfam" id="PF14833"/>
    </source>
</evidence>
<evidence type="ECO:0000256" key="1">
    <source>
        <dbReference type="ARBA" id="ARBA00009080"/>
    </source>
</evidence>
<keyword evidence="3" id="KW-0520">NAD</keyword>
<dbReference type="GO" id="GO:0016616">
    <property type="term" value="F:oxidoreductase activity, acting on the CH-OH group of donors, NAD or NADP as acceptor"/>
    <property type="evidence" value="ECO:0007669"/>
    <property type="project" value="TreeGrafter"/>
</dbReference>
<dbReference type="EMBL" id="FOTS01000079">
    <property type="protein sequence ID" value="SFM33509.1"/>
    <property type="molecule type" value="Genomic_DNA"/>
</dbReference>
<evidence type="ECO:0000256" key="4">
    <source>
        <dbReference type="PIRSR" id="PIRSR000103-1"/>
    </source>
</evidence>
<dbReference type="GO" id="GO:0050661">
    <property type="term" value="F:NADP binding"/>
    <property type="evidence" value="ECO:0007669"/>
    <property type="project" value="InterPro"/>
</dbReference>
<accession>A0A1I4Q0C1</accession>
<dbReference type="SUPFAM" id="SSF48179">
    <property type="entry name" value="6-phosphogluconate dehydrogenase C-terminal domain-like"/>
    <property type="match status" value="1"/>
</dbReference>
<dbReference type="OrthoDB" id="9804542at2"/>
<dbReference type="STRING" id="1123291.SAMN04490355_107912"/>
<dbReference type="InterPro" id="IPR029154">
    <property type="entry name" value="HIBADH-like_NADP-bd"/>
</dbReference>
<dbReference type="PIRSF" id="PIRSF000103">
    <property type="entry name" value="HIBADH"/>
    <property type="match status" value="1"/>
</dbReference>
<evidence type="ECO:0000256" key="2">
    <source>
        <dbReference type="ARBA" id="ARBA00023002"/>
    </source>
</evidence>
<feature type="active site" evidence="4">
    <location>
        <position position="171"/>
    </location>
</feature>
<reference evidence="8" key="1">
    <citation type="submission" date="2016-10" db="EMBL/GenBank/DDBJ databases">
        <authorList>
            <person name="Varghese N."/>
            <person name="Submissions S."/>
        </authorList>
    </citation>
    <scope>NUCLEOTIDE SEQUENCE [LARGE SCALE GENOMIC DNA]</scope>
    <source>
        <strain evidence="8">DSM 13327</strain>
    </source>
</reference>
<keyword evidence="2" id="KW-0560">Oxidoreductase</keyword>
<dbReference type="PANTHER" id="PTHR22981:SF7">
    <property type="entry name" value="3-HYDROXYISOBUTYRATE DEHYDROGENASE, MITOCHONDRIAL"/>
    <property type="match status" value="1"/>
</dbReference>
<dbReference type="InterPro" id="IPR015815">
    <property type="entry name" value="HIBADH-related"/>
</dbReference>
<dbReference type="Gene3D" id="3.40.50.720">
    <property type="entry name" value="NAD(P)-binding Rossmann-like Domain"/>
    <property type="match status" value="1"/>
</dbReference>
<sequence>MKIGYIGLGLMGGPLARNLIRDGKNVLVYDLSNDAIQQTLAVGTTGSAAASVEDMVDCDVVFTSLPLPSHIKDVMMSENGLLTIMKKGSVYIDVSTIDPSTAEEIEDFARVRGIGFIGCPLGKGPAQAEKAEQPIFAGGDKATFDKVLSVLNIVGAPVHYLGGVKQAYAFKLISNMIGMTNLTVLSEGLRLGERAGIEAKQFQELLVETGANSFQLQVRGPWILNNDFANRFGVSLALKDVRLGCKMADGWGYDARFTKQAKKFYEQAEQSGMGKEDCNAVYKVL</sequence>
<protein>
    <submittedName>
        <fullName evidence="7">3-hydroxyisobutyrate dehydrogenase</fullName>
    </submittedName>
</protein>
<dbReference type="AlphaFoldDB" id="A0A1I4Q0C1"/>
<dbReference type="SUPFAM" id="SSF51735">
    <property type="entry name" value="NAD(P)-binding Rossmann-fold domains"/>
    <property type="match status" value="1"/>
</dbReference>
<evidence type="ECO:0000256" key="3">
    <source>
        <dbReference type="ARBA" id="ARBA00023027"/>
    </source>
</evidence>